<evidence type="ECO:0000256" key="1">
    <source>
        <dbReference type="SAM" id="Phobius"/>
    </source>
</evidence>
<comment type="caution">
    <text evidence="2">The sequence shown here is derived from an EMBL/GenBank/DDBJ whole genome shotgun (WGS) entry which is preliminary data.</text>
</comment>
<evidence type="ECO:0000313" key="2">
    <source>
        <dbReference type="EMBL" id="KAF8437104.1"/>
    </source>
</evidence>
<reference evidence="2" key="2">
    <citation type="journal article" date="2020" name="Nat. Commun.">
        <title>Large-scale genome sequencing of mycorrhizal fungi provides insights into the early evolution of symbiotic traits.</title>
        <authorList>
            <person name="Miyauchi S."/>
            <person name="Kiss E."/>
            <person name="Kuo A."/>
            <person name="Drula E."/>
            <person name="Kohler A."/>
            <person name="Sanchez-Garcia M."/>
            <person name="Morin E."/>
            <person name="Andreopoulos B."/>
            <person name="Barry K.W."/>
            <person name="Bonito G."/>
            <person name="Buee M."/>
            <person name="Carver A."/>
            <person name="Chen C."/>
            <person name="Cichocki N."/>
            <person name="Clum A."/>
            <person name="Culley D."/>
            <person name="Crous P.W."/>
            <person name="Fauchery L."/>
            <person name="Girlanda M."/>
            <person name="Hayes R.D."/>
            <person name="Keri Z."/>
            <person name="LaButti K."/>
            <person name="Lipzen A."/>
            <person name="Lombard V."/>
            <person name="Magnuson J."/>
            <person name="Maillard F."/>
            <person name="Murat C."/>
            <person name="Nolan M."/>
            <person name="Ohm R.A."/>
            <person name="Pangilinan J."/>
            <person name="Pereira M.F."/>
            <person name="Perotto S."/>
            <person name="Peter M."/>
            <person name="Pfister S."/>
            <person name="Riley R."/>
            <person name="Sitrit Y."/>
            <person name="Stielow J.B."/>
            <person name="Szollosi G."/>
            <person name="Zifcakova L."/>
            <person name="Stursova M."/>
            <person name="Spatafora J.W."/>
            <person name="Tedersoo L."/>
            <person name="Vaario L.M."/>
            <person name="Yamada A."/>
            <person name="Yan M."/>
            <person name="Wang P."/>
            <person name="Xu J."/>
            <person name="Bruns T."/>
            <person name="Baldrian P."/>
            <person name="Vilgalys R."/>
            <person name="Dunand C."/>
            <person name="Henrissat B."/>
            <person name="Grigoriev I.V."/>
            <person name="Hibbett D."/>
            <person name="Nagy L.G."/>
            <person name="Martin F.M."/>
        </authorList>
    </citation>
    <scope>NUCLEOTIDE SEQUENCE</scope>
    <source>
        <strain evidence="2">BED1</strain>
    </source>
</reference>
<dbReference type="AlphaFoldDB" id="A0AAD4BR06"/>
<evidence type="ECO:0000313" key="3">
    <source>
        <dbReference type="Proteomes" id="UP001194468"/>
    </source>
</evidence>
<organism evidence="2 3">
    <name type="scientific">Boletus edulis BED1</name>
    <dbReference type="NCBI Taxonomy" id="1328754"/>
    <lineage>
        <taxon>Eukaryota</taxon>
        <taxon>Fungi</taxon>
        <taxon>Dikarya</taxon>
        <taxon>Basidiomycota</taxon>
        <taxon>Agaricomycotina</taxon>
        <taxon>Agaricomycetes</taxon>
        <taxon>Agaricomycetidae</taxon>
        <taxon>Boletales</taxon>
        <taxon>Boletineae</taxon>
        <taxon>Boletaceae</taxon>
        <taxon>Boletoideae</taxon>
        <taxon>Boletus</taxon>
    </lineage>
</organism>
<keyword evidence="1" id="KW-0472">Membrane</keyword>
<reference evidence="2" key="1">
    <citation type="submission" date="2019-10" db="EMBL/GenBank/DDBJ databases">
        <authorList>
            <consortium name="DOE Joint Genome Institute"/>
            <person name="Kuo A."/>
            <person name="Miyauchi S."/>
            <person name="Kiss E."/>
            <person name="Drula E."/>
            <person name="Kohler A."/>
            <person name="Sanchez-Garcia M."/>
            <person name="Andreopoulos B."/>
            <person name="Barry K.W."/>
            <person name="Bonito G."/>
            <person name="Buee M."/>
            <person name="Carver A."/>
            <person name="Chen C."/>
            <person name="Cichocki N."/>
            <person name="Clum A."/>
            <person name="Culley D."/>
            <person name="Crous P.W."/>
            <person name="Fauchery L."/>
            <person name="Girlanda M."/>
            <person name="Hayes R."/>
            <person name="Keri Z."/>
            <person name="LaButti K."/>
            <person name="Lipzen A."/>
            <person name="Lombard V."/>
            <person name="Magnuson J."/>
            <person name="Maillard F."/>
            <person name="Morin E."/>
            <person name="Murat C."/>
            <person name="Nolan M."/>
            <person name="Ohm R."/>
            <person name="Pangilinan J."/>
            <person name="Pereira M."/>
            <person name="Perotto S."/>
            <person name="Peter M."/>
            <person name="Riley R."/>
            <person name="Sitrit Y."/>
            <person name="Stielow B."/>
            <person name="Szollosi G."/>
            <person name="Zifcakova L."/>
            <person name="Stursova M."/>
            <person name="Spatafora J.W."/>
            <person name="Tedersoo L."/>
            <person name="Vaario L.-M."/>
            <person name="Yamada A."/>
            <person name="Yan M."/>
            <person name="Wang P."/>
            <person name="Xu J."/>
            <person name="Bruns T."/>
            <person name="Baldrian P."/>
            <person name="Vilgalys R."/>
            <person name="Henrissat B."/>
            <person name="Grigoriev I.V."/>
            <person name="Hibbett D."/>
            <person name="Nagy L.G."/>
            <person name="Martin F.M."/>
        </authorList>
    </citation>
    <scope>NUCLEOTIDE SEQUENCE</scope>
    <source>
        <strain evidence="2">BED1</strain>
    </source>
</reference>
<keyword evidence="1" id="KW-1133">Transmembrane helix</keyword>
<keyword evidence="1" id="KW-0812">Transmembrane</keyword>
<accession>A0AAD4BR06</accession>
<feature type="transmembrane region" description="Helical" evidence="1">
    <location>
        <begin position="20"/>
        <end position="39"/>
    </location>
</feature>
<protein>
    <submittedName>
        <fullName evidence="2">Uncharacterized protein</fullName>
    </submittedName>
</protein>
<keyword evidence="3" id="KW-1185">Reference proteome</keyword>
<name>A0AAD4BR06_BOLED</name>
<dbReference type="EMBL" id="WHUW01000019">
    <property type="protein sequence ID" value="KAF8437104.1"/>
    <property type="molecule type" value="Genomic_DNA"/>
</dbReference>
<gene>
    <name evidence="2" type="ORF">L210DRAFT_582731</name>
</gene>
<dbReference type="Proteomes" id="UP001194468">
    <property type="component" value="Unassembled WGS sequence"/>
</dbReference>
<proteinExistence type="predicted"/>
<sequence length="57" mass="6831">MQPKLRYLHQRVHTKEVLPVHVLMLLSMIIPRLVLVLYFRQTDAVHTRDHTSCKIVR</sequence>